<dbReference type="InterPro" id="IPR008920">
    <property type="entry name" value="TF_FadR/GntR_C"/>
</dbReference>
<dbReference type="PANTHER" id="PTHR43537">
    <property type="entry name" value="TRANSCRIPTIONAL REGULATOR, GNTR FAMILY"/>
    <property type="match status" value="1"/>
</dbReference>
<reference evidence="5 6" key="1">
    <citation type="submission" date="2021-04" db="EMBL/GenBank/DDBJ databases">
        <title>Draft genome sequence of Paenibacillus cisolokensis, LC2-13A.</title>
        <authorList>
            <person name="Uke A."/>
            <person name="Chhe C."/>
            <person name="Baramee S."/>
            <person name="Kosugi A."/>
        </authorList>
    </citation>
    <scope>NUCLEOTIDE SEQUENCE [LARGE SCALE GENOMIC DNA]</scope>
    <source>
        <strain evidence="5 6">LC2-13A</strain>
    </source>
</reference>
<evidence type="ECO:0000256" key="2">
    <source>
        <dbReference type="ARBA" id="ARBA00023125"/>
    </source>
</evidence>
<evidence type="ECO:0000259" key="4">
    <source>
        <dbReference type="PROSITE" id="PS50949"/>
    </source>
</evidence>
<keyword evidence="2" id="KW-0238">DNA-binding</keyword>
<proteinExistence type="predicted"/>
<dbReference type="InterPro" id="IPR036388">
    <property type="entry name" value="WH-like_DNA-bd_sf"/>
</dbReference>
<organism evidence="5 6">
    <name type="scientific">Paenibacillus cisolokensis</name>
    <dbReference type="NCBI Taxonomy" id="1658519"/>
    <lineage>
        <taxon>Bacteria</taxon>
        <taxon>Bacillati</taxon>
        <taxon>Bacillota</taxon>
        <taxon>Bacilli</taxon>
        <taxon>Bacillales</taxon>
        <taxon>Paenibacillaceae</taxon>
        <taxon>Paenibacillus</taxon>
    </lineage>
</organism>
<feature type="domain" description="HTH gntR-type" evidence="4">
    <location>
        <begin position="14"/>
        <end position="81"/>
    </location>
</feature>
<dbReference type="SMART" id="SM00895">
    <property type="entry name" value="FCD"/>
    <property type="match status" value="1"/>
</dbReference>
<gene>
    <name evidence="5" type="ORF">PACILC2_05970</name>
</gene>
<dbReference type="Pfam" id="PF07729">
    <property type="entry name" value="FCD"/>
    <property type="match status" value="1"/>
</dbReference>
<dbReference type="InterPro" id="IPR000524">
    <property type="entry name" value="Tscrpt_reg_HTH_GntR"/>
</dbReference>
<accession>A0ABQ4N1H2</accession>
<evidence type="ECO:0000313" key="6">
    <source>
        <dbReference type="Proteomes" id="UP000680304"/>
    </source>
</evidence>
<protein>
    <submittedName>
        <fullName evidence="5">GntR family transcriptional regulator</fullName>
    </submittedName>
</protein>
<keyword evidence="1" id="KW-0805">Transcription regulation</keyword>
<sequence>MLKLTPLPQRPVRKSLGDQVYETIRAGIVSLQLEPGTMIYENEVAELLQVSRTPVREAIRLLVSERLLDVLPQRGTRIAPISQRKVEEAKFIREHLELGAFRLVAKQWRDGDRTAAERAIMDLFDRQQEAAAAGDPALFLQLDEDFHRVVLEMTGNATLLQVINQMRAHLNRIRFLAMREYHYMEQTLEEHRGLLAAMQAGDEELTASRLKRHIGKLDRELPELRAKYPQYFVD</sequence>
<dbReference type="Pfam" id="PF00392">
    <property type="entry name" value="GntR"/>
    <property type="match status" value="1"/>
</dbReference>
<evidence type="ECO:0000256" key="1">
    <source>
        <dbReference type="ARBA" id="ARBA00023015"/>
    </source>
</evidence>
<evidence type="ECO:0000313" key="5">
    <source>
        <dbReference type="EMBL" id="GIQ62029.1"/>
    </source>
</evidence>
<dbReference type="Gene3D" id="1.20.120.530">
    <property type="entry name" value="GntR ligand-binding domain-like"/>
    <property type="match status" value="1"/>
</dbReference>
<keyword evidence="3" id="KW-0804">Transcription</keyword>
<name>A0ABQ4N1H2_9BACL</name>
<dbReference type="SUPFAM" id="SSF48008">
    <property type="entry name" value="GntR ligand-binding domain-like"/>
    <property type="match status" value="1"/>
</dbReference>
<dbReference type="Proteomes" id="UP000680304">
    <property type="component" value="Unassembled WGS sequence"/>
</dbReference>
<dbReference type="EMBL" id="BOVJ01000017">
    <property type="protein sequence ID" value="GIQ62029.1"/>
    <property type="molecule type" value="Genomic_DNA"/>
</dbReference>
<comment type="caution">
    <text evidence="5">The sequence shown here is derived from an EMBL/GenBank/DDBJ whole genome shotgun (WGS) entry which is preliminary data.</text>
</comment>
<dbReference type="PROSITE" id="PS50949">
    <property type="entry name" value="HTH_GNTR"/>
    <property type="match status" value="1"/>
</dbReference>
<keyword evidence="6" id="KW-1185">Reference proteome</keyword>
<evidence type="ECO:0000256" key="3">
    <source>
        <dbReference type="ARBA" id="ARBA00023163"/>
    </source>
</evidence>
<dbReference type="SMART" id="SM00345">
    <property type="entry name" value="HTH_GNTR"/>
    <property type="match status" value="1"/>
</dbReference>
<dbReference type="CDD" id="cd07377">
    <property type="entry name" value="WHTH_GntR"/>
    <property type="match status" value="1"/>
</dbReference>
<dbReference type="SUPFAM" id="SSF46785">
    <property type="entry name" value="Winged helix' DNA-binding domain"/>
    <property type="match status" value="1"/>
</dbReference>
<dbReference type="PANTHER" id="PTHR43537:SF45">
    <property type="entry name" value="GNTR FAMILY REGULATORY PROTEIN"/>
    <property type="match status" value="1"/>
</dbReference>
<dbReference type="RefSeq" id="WP_235593176.1">
    <property type="nucleotide sequence ID" value="NZ_BOVJ01000017.1"/>
</dbReference>
<dbReference type="InterPro" id="IPR036390">
    <property type="entry name" value="WH_DNA-bd_sf"/>
</dbReference>
<dbReference type="InterPro" id="IPR011711">
    <property type="entry name" value="GntR_C"/>
</dbReference>
<dbReference type="Gene3D" id="1.10.10.10">
    <property type="entry name" value="Winged helix-like DNA-binding domain superfamily/Winged helix DNA-binding domain"/>
    <property type="match status" value="1"/>
</dbReference>